<evidence type="ECO:0000313" key="3">
    <source>
        <dbReference type="Proteomes" id="UP000294564"/>
    </source>
</evidence>
<organism evidence="2 3">
    <name type="scientific">Tenacibaculum skagerrakense</name>
    <dbReference type="NCBI Taxonomy" id="186571"/>
    <lineage>
        <taxon>Bacteria</taxon>
        <taxon>Pseudomonadati</taxon>
        <taxon>Bacteroidota</taxon>
        <taxon>Flavobacteriia</taxon>
        <taxon>Flavobacteriales</taxon>
        <taxon>Flavobacteriaceae</taxon>
        <taxon>Tenacibaculum</taxon>
    </lineage>
</organism>
<keyword evidence="2" id="KW-0413">Isomerase</keyword>
<dbReference type="OrthoDB" id="1098640at2"/>
<dbReference type="SUPFAM" id="SSF52833">
    <property type="entry name" value="Thioredoxin-like"/>
    <property type="match status" value="1"/>
</dbReference>
<accession>A0A4R2P3Y9</accession>
<dbReference type="PANTHER" id="PTHR42852:SF13">
    <property type="entry name" value="PROTEIN DIPZ"/>
    <property type="match status" value="1"/>
</dbReference>
<dbReference type="GO" id="GO:0016491">
    <property type="term" value="F:oxidoreductase activity"/>
    <property type="evidence" value="ECO:0007669"/>
    <property type="project" value="InterPro"/>
</dbReference>
<dbReference type="InterPro" id="IPR036249">
    <property type="entry name" value="Thioredoxin-like_sf"/>
</dbReference>
<name>A0A4R2P3Y9_9FLAO</name>
<dbReference type="PANTHER" id="PTHR42852">
    <property type="entry name" value="THIOL:DISULFIDE INTERCHANGE PROTEIN DSBE"/>
    <property type="match status" value="1"/>
</dbReference>
<sequence>MMRYSFLIGIVFLMISCKKRVETQFSELALKETLVSIKGDTLQFNQVLKKYQGKKTLIDVWATWCGDCIKGMPKIVDLQKKYPNVNYLFISIDESLEDLQKGVKKYEVKGEHYLLPSKWEGDFSKFLDLSWIPRYLAIDEQGKILVFNEVDANAKEIQNALK</sequence>
<dbReference type="Pfam" id="PF08534">
    <property type="entry name" value="Redoxin"/>
    <property type="match status" value="1"/>
</dbReference>
<dbReference type="CDD" id="cd02966">
    <property type="entry name" value="TlpA_like_family"/>
    <property type="match status" value="1"/>
</dbReference>
<keyword evidence="3" id="KW-1185">Reference proteome</keyword>
<feature type="domain" description="Thioredoxin" evidence="1">
    <location>
        <begin position="23"/>
        <end position="162"/>
    </location>
</feature>
<dbReference type="RefSeq" id="WP_132793181.1">
    <property type="nucleotide sequence ID" value="NZ_SLXM01000001.1"/>
</dbReference>
<dbReference type="EMBL" id="SLXM01000001">
    <property type="protein sequence ID" value="TCP28641.1"/>
    <property type="molecule type" value="Genomic_DNA"/>
</dbReference>
<evidence type="ECO:0000313" key="2">
    <source>
        <dbReference type="EMBL" id="TCP28641.1"/>
    </source>
</evidence>
<dbReference type="InterPro" id="IPR013766">
    <property type="entry name" value="Thioredoxin_domain"/>
</dbReference>
<dbReference type="Gene3D" id="3.40.30.10">
    <property type="entry name" value="Glutaredoxin"/>
    <property type="match status" value="1"/>
</dbReference>
<dbReference type="AlphaFoldDB" id="A0A4R2P3Y9"/>
<dbReference type="InterPro" id="IPR013740">
    <property type="entry name" value="Redoxin"/>
</dbReference>
<proteinExistence type="predicted"/>
<gene>
    <name evidence="2" type="ORF">EV195_101821</name>
</gene>
<dbReference type="PROSITE" id="PS51352">
    <property type="entry name" value="THIOREDOXIN_2"/>
    <property type="match status" value="1"/>
</dbReference>
<evidence type="ECO:0000259" key="1">
    <source>
        <dbReference type="PROSITE" id="PS51352"/>
    </source>
</evidence>
<comment type="caution">
    <text evidence="2">The sequence shown here is derived from an EMBL/GenBank/DDBJ whole genome shotgun (WGS) entry which is preliminary data.</text>
</comment>
<dbReference type="Proteomes" id="UP000294564">
    <property type="component" value="Unassembled WGS sequence"/>
</dbReference>
<reference evidence="2 3" key="1">
    <citation type="submission" date="2019-03" db="EMBL/GenBank/DDBJ databases">
        <title>Genomic Encyclopedia of Type Strains, Phase IV (KMG-IV): sequencing the most valuable type-strain genomes for metagenomic binning, comparative biology and taxonomic classification.</title>
        <authorList>
            <person name="Goeker M."/>
        </authorList>
    </citation>
    <scope>NUCLEOTIDE SEQUENCE [LARGE SCALE GENOMIC DNA]</scope>
    <source>
        <strain evidence="2 3">DSM 14836</strain>
    </source>
</reference>
<dbReference type="GO" id="GO:0016853">
    <property type="term" value="F:isomerase activity"/>
    <property type="evidence" value="ECO:0007669"/>
    <property type="project" value="UniProtKB-KW"/>
</dbReference>
<dbReference type="InterPro" id="IPR050553">
    <property type="entry name" value="Thioredoxin_ResA/DsbE_sf"/>
</dbReference>
<protein>
    <submittedName>
        <fullName evidence="2">Thiol-disulfide isomerase/thioredoxin</fullName>
    </submittedName>
</protein>
<dbReference type="PROSITE" id="PS51257">
    <property type="entry name" value="PROKAR_LIPOPROTEIN"/>
    <property type="match status" value="1"/>
</dbReference>